<feature type="region of interest" description="Disordered" evidence="7">
    <location>
        <begin position="142"/>
        <end position="171"/>
    </location>
</feature>
<keyword evidence="11" id="KW-1185">Reference proteome</keyword>
<evidence type="ECO:0000256" key="2">
    <source>
        <dbReference type="ARBA" id="ARBA00007282"/>
    </source>
</evidence>
<dbReference type="InterPro" id="IPR032805">
    <property type="entry name" value="Wax_synthase_dom"/>
</dbReference>
<evidence type="ECO:0000256" key="5">
    <source>
        <dbReference type="ARBA" id="ARBA00022989"/>
    </source>
</evidence>
<feature type="transmembrane region" description="Helical" evidence="8">
    <location>
        <begin position="339"/>
        <end position="359"/>
    </location>
</feature>
<evidence type="ECO:0000256" key="3">
    <source>
        <dbReference type="ARBA" id="ARBA00022679"/>
    </source>
</evidence>
<accession>A0A8K0T1C3</accession>
<evidence type="ECO:0000256" key="4">
    <source>
        <dbReference type="ARBA" id="ARBA00022692"/>
    </source>
</evidence>
<name>A0A8K0T1C3_9HYPO</name>
<evidence type="ECO:0000313" key="10">
    <source>
        <dbReference type="EMBL" id="KAH7328699.1"/>
    </source>
</evidence>
<dbReference type="PANTHER" id="PTHR31595">
    <property type="entry name" value="LONG-CHAIN-ALCOHOL O-FATTY-ACYLTRANSFERASE 3-RELATED"/>
    <property type="match status" value="1"/>
</dbReference>
<feature type="compositionally biased region" description="Polar residues" evidence="7">
    <location>
        <begin position="150"/>
        <end position="162"/>
    </location>
</feature>
<organism evidence="10 11">
    <name type="scientific">Stachybotrys elegans</name>
    <dbReference type="NCBI Taxonomy" id="80388"/>
    <lineage>
        <taxon>Eukaryota</taxon>
        <taxon>Fungi</taxon>
        <taxon>Dikarya</taxon>
        <taxon>Ascomycota</taxon>
        <taxon>Pezizomycotina</taxon>
        <taxon>Sordariomycetes</taxon>
        <taxon>Hypocreomycetidae</taxon>
        <taxon>Hypocreales</taxon>
        <taxon>Stachybotryaceae</taxon>
        <taxon>Stachybotrys</taxon>
    </lineage>
</organism>
<keyword evidence="5 8" id="KW-1133">Transmembrane helix</keyword>
<feature type="transmembrane region" description="Helical" evidence="8">
    <location>
        <begin position="497"/>
        <end position="515"/>
    </location>
</feature>
<keyword evidence="3" id="KW-0808">Transferase</keyword>
<feature type="domain" description="Wax synthase" evidence="9">
    <location>
        <begin position="381"/>
        <end position="466"/>
    </location>
</feature>
<dbReference type="Proteomes" id="UP000813444">
    <property type="component" value="Unassembled WGS sequence"/>
</dbReference>
<comment type="similarity">
    <text evidence="2">Belongs to the wax synthase family.</text>
</comment>
<feature type="transmembrane region" description="Helical" evidence="8">
    <location>
        <begin position="99"/>
        <end position="121"/>
    </location>
</feature>
<gene>
    <name evidence="10" type="ORF">B0I35DRAFT_404027</name>
</gene>
<dbReference type="PANTHER" id="PTHR31595:SF67">
    <property type="entry name" value="WAX SYNTHASE DOMAIN-CONTAINING PROTEIN"/>
    <property type="match status" value="1"/>
</dbReference>
<protein>
    <recommendedName>
        <fullName evidence="9">Wax synthase domain-containing protein</fullName>
    </recommendedName>
</protein>
<keyword evidence="4 8" id="KW-0812">Transmembrane</keyword>
<dbReference type="GO" id="GO:0006629">
    <property type="term" value="P:lipid metabolic process"/>
    <property type="evidence" value="ECO:0007669"/>
    <property type="project" value="InterPro"/>
</dbReference>
<comment type="caution">
    <text evidence="10">The sequence shown here is derived from an EMBL/GenBank/DDBJ whole genome shotgun (WGS) entry which is preliminary data.</text>
</comment>
<keyword evidence="6 8" id="KW-0472">Membrane</keyword>
<evidence type="ECO:0000256" key="1">
    <source>
        <dbReference type="ARBA" id="ARBA00004141"/>
    </source>
</evidence>
<dbReference type="Pfam" id="PF13813">
    <property type="entry name" value="MBOAT_2"/>
    <property type="match status" value="1"/>
</dbReference>
<comment type="subcellular location">
    <subcellularLocation>
        <location evidence="1">Membrane</location>
        <topology evidence="1">Multi-pass membrane protein</topology>
    </subcellularLocation>
</comment>
<dbReference type="InterPro" id="IPR044851">
    <property type="entry name" value="Wax_synthase"/>
</dbReference>
<feature type="transmembrane region" description="Helical" evidence="8">
    <location>
        <begin position="45"/>
        <end position="63"/>
    </location>
</feature>
<dbReference type="OrthoDB" id="2796277at2759"/>
<sequence length="570" mass="63412">MAPPATQAIDGAVTPDDVNLGALVRAHWQGIVSEAFASGRLKPLVLPYCLFGVYILPILWLTIPHVHRPWLYRSRWALMAFICIFSAAMIPHRTSANPAFAYAVGLVAAWGVLANLNLLVWTRPQWEAARIVKRRSSSMAAPARELPDATRSNVHSNPTESASRPRRRKIDVMTPPPLHAEDCVATEQPRGQAQAQTETPAYDYVWQAFPADGPFLTRLNWVSDLVLNFRCGGWNTAISSVPRPRIEGGQVQDGDLVDMASIPIISKGGYRRCLTEAAFVRRRLSRFVVAYLLLDFLSVVMMKDPFFILGPDHKELHNYALPLPLRGLPTPALSALRQLLSLAGVVGAIVAVFSVADLAQYYLGRGLFPSWGELWAHTDSYGSVLEILDRGLAGWWGSWWHQTFRLQFSAPAKYLQRHGHLPQRRSITGALVTLLVSFGQSGLLHSCGSVSAMPPTKPWRAPVFFLSQAVGILVQAGLSAALARCMPARLPRPTRRVTNLAFTLAWLYVTAPVFVNDLASTGLWLLEPVPVSPLRFFGFGHPTDHWLRWTRDYYPTWFADSAWWRSGLAM</sequence>
<feature type="transmembrane region" description="Helical" evidence="8">
    <location>
        <begin position="284"/>
        <end position="302"/>
    </location>
</feature>
<dbReference type="GO" id="GO:0016020">
    <property type="term" value="C:membrane"/>
    <property type="evidence" value="ECO:0007669"/>
    <property type="project" value="UniProtKB-SubCell"/>
</dbReference>
<evidence type="ECO:0000256" key="7">
    <source>
        <dbReference type="SAM" id="MobiDB-lite"/>
    </source>
</evidence>
<dbReference type="AlphaFoldDB" id="A0A8K0T1C3"/>
<evidence type="ECO:0000313" key="11">
    <source>
        <dbReference type="Proteomes" id="UP000813444"/>
    </source>
</evidence>
<reference evidence="10" key="1">
    <citation type="journal article" date="2021" name="Nat. Commun.">
        <title>Genetic determinants of endophytism in the Arabidopsis root mycobiome.</title>
        <authorList>
            <person name="Mesny F."/>
            <person name="Miyauchi S."/>
            <person name="Thiergart T."/>
            <person name="Pickel B."/>
            <person name="Atanasova L."/>
            <person name="Karlsson M."/>
            <person name="Huettel B."/>
            <person name="Barry K.W."/>
            <person name="Haridas S."/>
            <person name="Chen C."/>
            <person name="Bauer D."/>
            <person name="Andreopoulos W."/>
            <person name="Pangilinan J."/>
            <person name="LaButti K."/>
            <person name="Riley R."/>
            <person name="Lipzen A."/>
            <person name="Clum A."/>
            <person name="Drula E."/>
            <person name="Henrissat B."/>
            <person name="Kohler A."/>
            <person name="Grigoriev I.V."/>
            <person name="Martin F.M."/>
            <person name="Hacquard S."/>
        </authorList>
    </citation>
    <scope>NUCLEOTIDE SEQUENCE</scope>
    <source>
        <strain evidence="10">MPI-CAGE-CH-0235</strain>
    </source>
</reference>
<proteinExistence type="inferred from homology"/>
<evidence type="ECO:0000256" key="8">
    <source>
        <dbReference type="SAM" id="Phobius"/>
    </source>
</evidence>
<dbReference type="EMBL" id="JAGPNK010000001">
    <property type="protein sequence ID" value="KAH7328699.1"/>
    <property type="molecule type" value="Genomic_DNA"/>
</dbReference>
<feature type="transmembrane region" description="Helical" evidence="8">
    <location>
        <begin position="463"/>
        <end position="485"/>
    </location>
</feature>
<evidence type="ECO:0000256" key="6">
    <source>
        <dbReference type="ARBA" id="ARBA00023136"/>
    </source>
</evidence>
<feature type="transmembrane region" description="Helical" evidence="8">
    <location>
        <begin position="426"/>
        <end position="443"/>
    </location>
</feature>
<evidence type="ECO:0000259" key="9">
    <source>
        <dbReference type="Pfam" id="PF13813"/>
    </source>
</evidence>
<dbReference type="GO" id="GO:0008374">
    <property type="term" value="F:O-acyltransferase activity"/>
    <property type="evidence" value="ECO:0007669"/>
    <property type="project" value="InterPro"/>
</dbReference>
<feature type="transmembrane region" description="Helical" evidence="8">
    <location>
        <begin position="75"/>
        <end position="93"/>
    </location>
</feature>